<dbReference type="GO" id="GO:0005829">
    <property type="term" value="C:cytosol"/>
    <property type="evidence" value="ECO:0007669"/>
    <property type="project" value="TreeGrafter"/>
</dbReference>
<feature type="binding site" evidence="5 6">
    <location>
        <position position="117"/>
    </location>
    <ligand>
        <name>substrate</name>
    </ligand>
</feature>
<dbReference type="NCBIfam" id="NF004005">
    <property type="entry name" value="PRK05476.2-3"/>
    <property type="match status" value="1"/>
</dbReference>
<dbReference type="EC" id="3.13.2.1" evidence="5"/>
<dbReference type="OrthoDB" id="9802717at2"/>
<reference evidence="11 12" key="1">
    <citation type="submission" date="2016-10" db="EMBL/GenBank/DDBJ databases">
        <authorList>
            <person name="de Groot N.N."/>
        </authorList>
    </citation>
    <scope>NUCLEOTIDE SEQUENCE [LARGE SCALE GENOMIC DNA]</scope>
    <source>
        <strain evidence="11 12">CGMCC 4.5681</strain>
    </source>
</reference>
<dbReference type="InterPro" id="IPR042172">
    <property type="entry name" value="Adenosylhomocyst_ase-like_sf"/>
</dbReference>
<feature type="binding site" evidence="5">
    <location>
        <position position="264"/>
    </location>
    <ligand>
        <name>NAD(+)</name>
        <dbReference type="ChEBI" id="CHEBI:57540"/>
    </ligand>
</feature>
<dbReference type="SUPFAM" id="SSF52283">
    <property type="entry name" value="Formate/glycerate dehydrogenase catalytic domain-like"/>
    <property type="match status" value="1"/>
</dbReference>
<dbReference type="GO" id="GO:0033353">
    <property type="term" value="P:S-adenosylmethionine cycle"/>
    <property type="evidence" value="ECO:0007669"/>
    <property type="project" value="TreeGrafter"/>
</dbReference>
<evidence type="ECO:0000259" key="10">
    <source>
        <dbReference type="SMART" id="SM00997"/>
    </source>
</evidence>
<dbReference type="NCBIfam" id="TIGR00936">
    <property type="entry name" value="ahcY"/>
    <property type="match status" value="1"/>
</dbReference>
<comment type="function">
    <text evidence="5">May play a key role in the regulation of the intracellular concentration of adenosylhomocysteine.</text>
</comment>
<feature type="binding site" evidence="5">
    <location>
        <begin position="206"/>
        <end position="211"/>
    </location>
    <ligand>
        <name>NAD(+)</name>
        <dbReference type="ChEBI" id="CHEBI:57540"/>
    </ligand>
</feature>
<dbReference type="GO" id="GO:0004013">
    <property type="term" value="F:adenosylhomocysteinase activity"/>
    <property type="evidence" value="ECO:0007669"/>
    <property type="project" value="UniProtKB-UniRule"/>
</dbReference>
<gene>
    <name evidence="5" type="primary">ahcY</name>
    <name evidence="11" type="ORF">SAMN05421874_106206</name>
</gene>
<evidence type="ECO:0000313" key="12">
    <source>
        <dbReference type="Proteomes" id="UP000198683"/>
    </source>
</evidence>
<evidence type="ECO:0000256" key="4">
    <source>
        <dbReference type="ARBA" id="ARBA00023027"/>
    </source>
</evidence>
<feature type="binding site" evidence="5 7">
    <location>
        <position position="333"/>
    </location>
    <ligand>
        <name>NAD(+)</name>
        <dbReference type="ChEBI" id="CHEBI:57540"/>
    </ligand>
</feature>
<dbReference type="Gene3D" id="3.40.50.720">
    <property type="entry name" value="NAD(P)-binding Rossmann-like Domain"/>
    <property type="match status" value="1"/>
</dbReference>
<feature type="binding site" evidence="5 7">
    <location>
        <begin position="285"/>
        <end position="287"/>
    </location>
    <ligand>
        <name>NAD(+)</name>
        <dbReference type="ChEBI" id="CHEBI:57540"/>
    </ligand>
</feature>
<dbReference type="InterPro" id="IPR036291">
    <property type="entry name" value="NAD(P)-bd_dom_sf"/>
</dbReference>
<evidence type="ECO:0000256" key="9">
    <source>
        <dbReference type="RuleBase" id="RU004166"/>
    </source>
</evidence>
<feature type="binding site" evidence="5 7">
    <location>
        <position position="229"/>
    </location>
    <ligand>
        <name>NAD(+)</name>
        <dbReference type="ChEBI" id="CHEBI:57540"/>
    </ligand>
</feature>
<evidence type="ECO:0000313" key="11">
    <source>
        <dbReference type="EMBL" id="SDK26801.1"/>
    </source>
</evidence>
<feature type="binding site" evidence="5 6">
    <location>
        <position position="46"/>
    </location>
    <ligand>
        <name>substrate</name>
    </ligand>
</feature>
<dbReference type="UniPathway" id="UPA00314">
    <property type="reaction ID" value="UER00076"/>
</dbReference>
<keyword evidence="2 5" id="KW-0554">One-carbon metabolism</keyword>
<keyword evidence="3 5" id="KW-0378">Hydrolase</keyword>
<comment type="similarity">
    <text evidence="1 5 9">Belongs to the adenosylhomocysteinase family.</text>
</comment>
<evidence type="ECO:0000256" key="7">
    <source>
        <dbReference type="PIRSR" id="PIRSR001109-2"/>
    </source>
</evidence>
<dbReference type="SUPFAM" id="SSF51735">
    <property type="entry name" value="NAD(P)-binding Rossmann-fold domains"/>
    <property type="match status" value="1"/>
</dbReference>
<feature type="binding site" evidence="5 7">
    <location>
        <begin position="143"/>
        <end position="145"/>
    </location>
    <ligand>
        <name>NAD(+)</name>
        <dbReference type="ChEBI" id="CHEBI:57540"/>
    </ligand>
</feature>
<feature type="binding site" evidence="5">
    <location>
        <position position="177"/>
    </location>
    <ligand>
        <name>NAD(+)</name>
        <dbReference type="ChEBI" id="CHEBI:57540"/>
    </ligand>
</feature>
<dbReference type="PROSITE" id="PS00739">
    <property type="entry name" value="ADOHCYASE_2"/>
    <property type="match status" value="1"/>
</dbReference>
<dbReference type="SMART" id="SM00997">
    <property type="entry name" value="AdoHcyase_NAD"/>
    <property type="match status" value="1"/>
</dbReference>
<dbReference type="EMBL" id="FNFB01000006">
    <property type="protein sequence ID" value="SDK26801.1"/>
    <property type="molecule type" value="Genomic_DNA"/>
</dbReference>
<accession>A0A1G9AHQ6</accession>
<dbReference type="InterPro" id="IPR000043">
    <property type="entry name" value="Adenosylhomocysteinase-like"/>
</dbReference>
<keyword evidence="12" id="KW-1185">Reference proteome</keyword>
<dbReference type="Pfam" id="PF05221">
    <property type="entry name" value="AdoHcyase"/>
    <property type="match status" value="2"/>
</dbReference>
<feature type="domain" description="S-adenosyl-L-homocysteine hydrolase NAD binding" evidence="10">
    <location>
        <begin position="177"/>
        <end position="339"/>
    </location>
</feature>
<dbReference type="FunFam" id="3.40.50.720:FF:000004">
    <property type="entry name" value="Adenosylhomocysteinase"/>
    <property type="match status" value="1"/>
</dbReference>
<evidence type="ECO:0000256" key="3">
    <source>
        <dbReference type="ARBA" id="ARBA00022801"/>
    </source>
</evidence>
<evidence type="ECO:0000256" key="2">
    <source>
        <dbReference type="ARBA" id="ARBA00022563"/>
    </source>
</evidence>
<feature type="binding site" evidence="7">
    <location>
        <position position="340"/>
    </location>
    <ligand>
        <name>NAD(+)</name>
        <dbReference type="ChEBI" id="CHEBI:57540"/>
    </ligand>
</feature>
<dbReference type="PIRSF" id="PIRSF001109">
    <property type="entry name" value="Ad_hcy_hydrolase"/>
    <property type="match status" value="1"/>
</dbReference>
<feature type="binding site" evidence="5 6">
    <location>
        <position position="176"/>
    </location>
    <ligand>
        <name>substrate</name>
    </ligand>
</feature>
<evidence type="ECO:0000256" key="1">
    <source>
        <dbReference type="ARBA" id="ARBA00007122"/>
    </source>
</evidence>
<dbReference type="SMART" id="SM00996">
    <property type="entry name" value="AdoHcyase"/>
    <property type="match status" value="1"/>
</dbReference>
<feature type="binding site" evidence="7">
    <location>
        <begin position="208"/>
        <end position="213"/>
    </location>
    <ligand>
        <name>NAD(+)</name>
        <dbReference type="ChEBI" id="CHEBI:57540"/>
    </ligand>
</feature>
<dbReference type="GO" id="GO:0071269">
    <property type="term" value="P:L-homocysteine biosynthetic process"/>
    <property type="evidence" value="ECO:0007669"/>
    <property type="project" value="UniProtKB-UniRule"/>
</dbReference>
<evidence type="ECO:0000256" key="8">
    <source>
        <dbReference type="RuleBase" id="RU000548"/>
    </source>
</evidence>
<comment type="subcellular location">
    <subcellularLocation>
        <location evidence="5">Cytoplasm</location>
    </subcellularLocation>
</comment>
<feature type="binding site" evidence="5 6">
    <location>
        <position position="172"/>
    </location>
    <ligand>
        <name>substrate</name>
    </ligand>
</feature>
<evidence type="ECO:0000256" key="5">
    <source>
        <dbReference type="HAMAP-Rule" id="MF_00563"/>
    </source>
</evidence>
<protein>
    <recommendedName>
        <fullName evidence="5">Adenosylhomocysteinase</fullName>
        <ecNumber evidence="5">3.13.2.1</ecNumber>
    </recommendedName>
    <alternativeName>
        <fullName evidence="5">S-adenosyl-L-homocysteine hydrolase</fullName>
        <shortName evidence="5">AdoHcyase</shortName>
    </alternativeName>
</protein>
<dbReference type="STRING" id="683260.SAMN05421874_106206"/>
<dbReference type="HAMAP" id="MF_00563">
    <property type="entry name" value="AdoHcyase"/>
    <property type="match status" value="1"/>
</dbReference>
<dbReference type="Pfam" id="PF00670">
    <property type="entry name" value="AdoHcyase_NAD"/>
    <property type="match status" value="1"/>
</dbReference>
<comment type="catalytic activity">
    <reaction evidence="5 8">
        <text>S-adenosyl-L-homocysteine + H2O = L-homocysteine + adenosine</text>
        <dbReference type="Rhea" id="RHEA:21708"/>
        <dbReference type="ChEBI" id="CHEBI:15377"/>
        <dbReference type="ChEBI" id="CHEBI:16335"/>
        <dbReference type="ChEBI" id="CHEBI:57856"/>
        <dbReference type="ChEBI" id="CHEBI:58199"/>
        <dbReference type="EC" id="3.13.2.1"/>
    </reaction>
</comment>
<keyword evidence="4 5" id="KW-0520">NAD</keyword>
<name>A0A1G9AHQ6_9ACTN</name>
<organism evidence="11 12">
    <name type="scientific">Nonomuraea maritima</name>
    <dbReference type="NCBI Taxonomy" id="683260"/>
    <lineage>
        <taxon>Bacteria</taxon>
        <taxon>Bacillati</taxon>
        <taxon>Actinomycetota</taxon>
        <taxon>Actinomycetes</taxon>
        <taxon>Streptosporangiales</taxon>
        <taxon>Streptosporangiaceae</taxon>
        <taxon>Nonomuraea</taxon>
    </lineage>
</organism>
<dbReference type="PANTHER" id="PTHR23420">
    <property type="entry name" value="ADENOSYLHOMOCYSTEINASE"/>
    <property type="match status" value="1"/>
</dbReference>
<dbReference type="Proteomes" id="UP000198683">
    <property type="component" value="Unassembled WGS sequence"/>
</dbReference>
<evidence type="ECO:0000256" key="6">
    <source>
        <dbReference type="PIRSR" id="PIRSR001109-1"/>
    </source>
</evidence>
<comment type="cofactor">
    <cofactor evidence="5 7 8">
        <name>NAD(+)</name>
        <dbReference type="ChEBI" id="CHEBI:57540"/>
    </cofactor>
    <text evidence="5 7 8">Binds 1 NAD(+) per subunit.</text>
</comment>
<dbReference type="CDD" id="cd00401">
    <property type="entry name" value="SAHH"/>
    <property type="match status" value="1"/>
</dbReference>
<feature type="binding site" evidence="5 6">
    <location>
        <position position="142"/>
    </location>
    <ligand>
        <name>substrate</name>
    </ligand>
</feature>
<dbReference type="AlphaFoldDB" id="A0A1G9AHQ6"/>
<proteinExistence type="inferred from homology"/>
<keyword evidence="5" id="KW-0963">Cytoplasm</keyword>
<sequence length="411" mass="44226">MDLSDSGERQISWAARSMPVLTAIGERFALERPLDGLRIAACLHVTAETAVLMGALKSGGAQIALAASNPLSTQDDVAAALRDYGIEVHARAGVDRATYYRHIHRALDVEPDLVLDDGCDLVNILHTERTDLLEQVSGGCEETTTGIIRLRQMAAEGALRFPVVAVNDTRTKRMFDNRYGTGQSTLDGIMRATNTMLAGRTVVVAGFGFCGRGVAERAKGLGARVIVTEIDAVKALDATLQGYEVRPMAQAALLGDLFVTVTGNRDVIRAEHLSAMRDGAILANAGHFDVEIDVRALDELAHEVHRGVRPNTDEYVMPDGRRLLLLAEGRLVNLTAAEGHPAAVMDMSFSAQALAVAWLAGERAGLAPGVYDVPEEIDHEVARLKLQATGIAIDTLTDDQETYLHSWRTGS</sequence>
<dbReference type="Gene3D" id="3.40.50.1480">
    <property type="entry name" value="Adenosylhomocysteinase-like"/>
    <property type="match status" value="1"/>
</dbReference>
<dbReference type="RefSeq" id="WP_090763584.1">
    <property type="nucleotide sequence ID" value="NZ_FNFB01000006.1"/>
</dbReference>
<dbReference type="InterPro" id="IPR015878">
    <property type="entry name" value="Ado_hCys_hydrolase_NAD-bd"/>
</dbReference>
<dbReference type="PROSITE" id="PS00738">
    <property type="entry name" value="ADOHCYASE_1"/>
    <property type="match status" value="1"/>
</dbReference>
<dbReference type="InterPro" id="IPR020082">
    <property type="entry name" value="S-Ado-L-homoCys_hydrolase_CS"/>
</dbReference>
<comment type="pathway">
    <text evidence="5 8">Amino-acid biosynthesis; L-homocysteine biosynthesis; L-homocysteine from S-adenosyl-L-homocysteine: step 1/1.</text>
</comment>
<dbReference type="GO" id="GO:0006730">
    <property type="term" value="P:one-carbon metabolic process"/>
    <property type="evidence" value="ECO:0007669"/>
    <property type="project" value="UniProtKB-UniRule"/>
</dbReference>
<dbReference type="PANTHER" id="PTHR23420:SF0">
    <property type="entry name" value="ADENOSYLHOMOCYSTEINASE"/>
    <property type="match status" value="1"/>
</dbReference>